<evidence type="ECO:0000313" key="4">
    <source>
        <dbReference type="Proteomes" id="UP001155241"/>
    </source>
</evidence>
<name>A0A9X2FBZ4_9BACT</name>
<keyword evidence="2" id="KW-0472">Membrane</keyword>
<accession>A0A9X2FBZ4</accession>
<reference evidence="3" key="1">
    <citation type="submission" date="2022-06" db="EMBL/GenBank/DDBJ databases">
        <title>Aeoliella straminimaris, a novel planctomycete from sediments.</title>
        <authorList>
            <person name="Vitorino I.R."/>
            <person name="Lage O.M."/>
        </authorList>
    </citation>
    <scope>NUCLEOTIDE SEQUENCE</scope>
    <source>
        <strain evidence="3">ICT_H6.2</strain>
    </source>
</reference>
<proteinExistence type="predicted"/>
<keyword evidence="2" id="KW-0812">Transmembrane</keyword>
<comment type="caution">
    <text evidence="3">The sequence shown here is derived from an EMBL/GenBank/DDBJ whole genome shotgun (WGS) entry which is preliminary data.</text>
</comment>
<dbReference type="AlphaFoldDB" id="A0A9X2FBZ4"/>
<dbReference type="EMBL" id="JAMXLR010000055">
    <property type="protein sequence ID" value="MCO6045292.1"/>
    <property type="molecule type" value="Genomic_DNA"/>
</dbReference>
<evidence type="ECO:0000256" key="2">
    <source>
        <dbReference type="SAM" id="Phobius"/>
    </source>
</evidence>
<feature type="region of interest" description="Disordered" evidence="1">
    <location>
        <begin position="101"/>
        <end position="124"/>
    </location>
</feature>
<keyword evidence="2" id="KW-1133">Transmembrane helix</keyword>
<protein>
    <submittedName>
        <fullName evidence="3">Uncharacterized protein</fullName>
    </submittedName>
</protein>
<organism evidence="3 4">
    <name type="scientific">Aeoliella straminimaris</name>
    <dbReference type="NCBI Taxonomy" id="2954799"/>
    <lineage>
        <taxon>Bacteria</taxon>
        <taxon>Pseudomonadati</taxon>
        <taxon>Planctomycetota</taxon>
        <taxon>Planctomycetia</taxon>
        <taxon>Pirellulales</taxon>
        <taxon>Lacipirellulaceae</taxon>
        <taxon>Aeoliella</taxon>
    </lineage>
</organism>
<feature type="transmembrane region" description="Helical" evidence="2">
    <location>
        <begin position="6"/>
        <end position="26"/>
    </location>
</feature>
<dbReference type="Proteomes" id="UP001155241">
    <property type="component" value="Unassembled WGS sequence"/>
</dbReference>
<dbReference type="RefSeq" id="WP_252853408.1">
    <property type="nucleotide sequence ID" value="NZ_JAMXLR010000055.1"/>
</dbReference>
<evidence type="ECO:0000313" key="3">
    <source>
        <dbReference type="EMBL" id="MCO6045292.1"/>
    </source>
</evidence>
<sequence>MQTFSALMLAGTFAGVVVLAVLGFRISQTVTSIGKQLEAMRTALLSEYPVASGRQRRLYHWSRHLHMRTLADHGFFTIWQWRESEKRWIVSSLVPPGFDPGIPPSNPGAFDGDHVKKWTPGAEQ</sequence>
<evidence type="ECO:0000256" key="1">
    <source>
        <dbReference type="SAM" id="MobiDB-lite"/>
    </source>
</evidence>
<keyword evidence="4" id="KW-1185">Reference proteome</keyword>
<gene>
    <name evidence="3" type="ORF">NG895_15380</name>
</gene>